<dbReference type="OrthoDB" id="9802003at2"/>
<dbReference type="KEGG" id="pmar:B0X71_13950"/>
<evidence type="ECO:0000256" key="1">
    <source>
        <dbReference type="ARBA" id="ARBA00009981"/>
    </source>
</evidence>
<name>A0A1Q2L226_9BACL</name>
<dbReference type="SUPFAM" id="SSF143120">
    <property type="entry name" value="YefM-like"/>
    <property type="match status" value="1"/>
</dbReference>
<dbReference type="Pfam" id="PF02604">
    <property type="entry name" value="PhdYeFM_antitox"/>
    <property type="match status" value="1"/>
</dbReference>
<evidence type="ECO:0000256" key="2">
    <source>
        <dbReference type="RuleBase" id="RU362080"/>
    </source>
</evidence>
<dbReference type="InterPro" id="IPR036165">
    <property type="entry name" value="YefM-like_sf"/>
</dbReference>
<dbReference type="AlphaFoldDB" id="A0A1Q2L226"/>
<dbReference type="InterPro" id="IPR051405">
    <property type="entry name" value="phD/YefM_antitoxin"/>
</dbReference>
<dbReference type="PANTHER" id="PTHR33713">
    <property type="entry name" value="ANTITOXIN YAFN-RELATED"/>
    <property type="match status" value="1"/>
</dbReference>
<dbReference type="PANTHER" id="PTHR33713:SF6">
    <property type="entry name" value="ANTITOXIN YEFM"/>
    <property type="match status" value="1"/>
</dbReference>
<evidence type="ECO:0000313" key="3">
    <source>
        <dbReference type="EMBL" id="AQQ54097.1"/>
    </source>
</evidence>
<keyword evidence="4" id="KW-1185">Reference proteome</keyword>
<dbReference type="RefSeq" id="WP_077589989.1">
    <property type="nucleotide sequence ID" value="NZ_CP019640.1"/>
</dbReference>
<dbReference type="EMBL" id="CP019640">
    <property type="protein sequence ID" value="AQQ54097.1"/>
    <property type="molecule type" value="Genomic_DNA"/>
</dbReference>
<comment type="similarity">
    <text evidence="1 2">Belongs to the phD/YefM antitoxin family.</text>
</comment>
<proteinExistence type="inferred from homology"/>
<comment type="function">
    <text evidence="2">Antitoxin component of a type II toxin-antitoxin (TA) system.</text>
</comment>
<accession>A0A1Q2L226</accession>
<dbReference type="Gene3D" id="6.10.250.330">
    <property type="match status" value="1"/>
</dbReference>
<dbReference type="Gene3D" id="3.40.1620.10">
    <property type="entry name" value="YefM-like domain"/>
    <property type="match status" value="1"/>
</dbReference>
<dbReference type="Proteomes" id="UP000188184">
    <property type="component" value="Chromosome"/>
</dbReference>
<evidence type="ECO:0000313" key="4">
    <source>
        <dbReference type="Proteomes" id="UP000188184"/>
    </source>
</evidence>
<sequence>MEAVNYSTFRTNLKDYLDRVTDDYETLIVTRKNEKNVVIISADEYDNLMENVHLLGNEANRRRLMESKKQLEEGLAASRNLLETD</sequence>
<organism evidence="3 4">
    <name type="scientific">Planococcus lenghuensis</name>
    <dbReference type="NCBI Taxonomy" id="2213202"/>
    <lineage>
        <taxon>Bacteria</taxon>
        <taxon>Bacillati</taxon>
        <taxon>Bacillota</taxon>
        <taxon>Bacilli</taxon>
        <taxon>Bacillales</taxon>
        <taxon>Caryophanaceae</taxon>
        <taxon>Planococcus</taxon>
    </lineage>
</organism>
<protein>
    <recommendedName>
        <fullName evidence="2">Antitoxin</fullName>
    </recommendedName>
</protein>
<gene>
    <name evidence="3" type="ORF">B0X71_13950</name>
</gene>
<dbReference type="NCBIfam" id="TIGR01552">
    <property type="entry name" value="phd_fam"/>
    <property type="match status" value="1"/>
</dbReference>
<reference evidence="3 4" key="1">
    <citation type="submission" date="2017-02" db="EMBL/GenBank/DDBJ databases">
        <title>The complete genomic sequence of a novel cold adapted crude oil-degrading bacterium Planococcus qaidamina Y42.</title>
        <authorList>
            <person name="Yang R."/>
        </authorList>
    </citation>
    <scope>NUCLEOTIDE SEQUENCE [LARGE SCALE GENOMIC DNA]</scope>
    <source>
        <strain evidence="3 4">Y42</strain>
    </source>
</reference>
<dbReference type="InterPro" id="IPR006442">
    <property type="entry name" value="Antitoxin_Phd/YefM"/>
</dbReference>